<dbReference type="CDD" id="cd00063">
    <property type="entry name" value="FN3"/>
    <property type="match status" value="7"/>
</dbReference>
<feature type="domain" description="Fibronectin type-III" evidence="17">
    <location>
        <begin position="238"/>
        <end position="334"/>
    </location>
</feature>
<feature type="domain" description="Tyrosine-protein phosphatase" evidence="15">
    <location>
        <begin position="1287"/>
        <end position="1542"/>
    </location>
</feature>
<dbReference type="SMART" id="SM00194">
    <property type="entry name" value="PTPc"/>
    <property type="match status" value="2"/>
</dbReference>
<evidence type="ECO:0000256" key="6">
    <source>
        <dbReference type="ARBA" id="ARBA00022801"/>
    </source>
</evidence>
<feature type="region of interest" description="Disordered" evidence="12">
    <location>
        <begin position="824"/>
        <end position="850"/>
    </location>
</feature>
<dbReference type="EC" id="3.1.3.48" evidence="2"/>
<evidence type="ECO:0000259" key="17">
    <source>
        <dbReference type="PROSITE" id="PS50853"/>
    </source>
</evidence>
<dbReference type="PRINTS" id="PR00700">
    <property type="entry name" value="PRTYPHPHTASE"/>
</dbReference>
<keyword evidence="3 13" id="KW-0812">Transmembrane</keyword>
<dbReference type="InterPro" id="IPR000387">
    <property type="entry name" value="Tyr_Pase_dom"/>
</dbReference>
<sequence>MAIKFLIWILSCSSVYGAAEMSPTNTTQTMTTATDETRVAARIESFHYQKVNPGAESEVNCTVSGNPLPEESDVVLTVGGSLDEISNSTTTDKGGSITYYWSGLILHDGVVIHCKIKGQPNATEEKNVSLYTLPSYESEPVLKFSRITSTSMNVSWPAWEESTDPGDGPIKAYKLYRRKGTDGTFRVDYEGEALGYYVYNLEPATRYYFKLAVIREGDHGEGPNSTPQPNETCRELDSPVLRVYNQMSRQVTFTVDRLPPEGQQHCGQSIDVFLQKRRSNSDAWTRSQRVDSSSERITANALRPCTSYQFRVVISTTTSTLAASDIVNATTEAEELDSPVLRVYNQMSRQVTFTVDRLPPEGQLHCGRSIDIFLQKRRSNSGAWTLNKTLDSSSEIITANDLIPCTSYQFRVVISTTASTLAESNIVNATTEAEVLGKVRSVRTTSSGSNITVHWQAPDNANNFCPVNSYKLRYALQRYHACEQVVPNVVYLVKEDIAADVNQYTLRDMQPYSTYRIQMAAKHHDTFGQLSKTVYNTTGKQNPAAVRSVRFDERLSTSRELQFTWDPISCENLNGVFLQYAYRRNGISRVEHIQNQDADRVQLTALNPCTVYQFQIRVENDFGTGPFSTTTGRTEEEAPGSDFNLRLTSVGPRTLKAVWQRPHSHPCTITGQRITIGLQEDVCGNSSGGRAESISTGIREKTFEGLLPYSRYIVRIRASNSAGDGDWHSTTERTEQDDPSGPPEEVGLRQKNSTMLKFGWKRPACGSRNGEITGYYYMFRNSAEPDQDVRTEFIGSSRTKSFTNLIPYTTYTLQVRARTKTGFGPYSDPITNTTDEDIPPAPDTPESVSSNTSTIQISWRAPNPPHGVILGYNISYSNGEEIEHFSDVVVSGPEEPLTAFITNLQPDSIYSVRVSARTRVGQGAWSSPLLKETKEDVPGEPSDVSVIHQTKHSLEISWNVPKKPNGKVTKYRIRVLAVKRPYITGFTEEDGEDVFVDATSDRMTYNITDLDPSTDYKLTVTAHTSAGEGKGVSVIGKTELFTDLDPIPPEDMEKIASSIRRGESDAVFTLPALRQDYATGYLINITTVSKSKRSAAMLDTYGSNQNEYVAAEIAKSGEDTVFTLGDGKNYSDYYNAPLQKDREYSMSIGVCSKTDEDVEVTWSSEVEISAYRSGNAVLIIILLLILFCCVFVLVAAAFLYKRRKQTKEEEEKEVYARVAREQRDKPDIVVLQNGSPEELELQNANKKNQRGQKPAVPKKPKNPGKTVKIAELSAYIKKKKASETDNFLLEYEALPDSILYPCQAAEKPQNKRKNRYGNIIPYDSSRVVLQTLEGDPHSDYINASYIDGYNYPTKYIASHGPNTASVKDFWRMIWQEDVGKIVMLTNVVEMGKKKCEKYWPDEALKYNNVIVTLVTEKKLAAYTIRTFNLQSLEDEDVVKTVIHYHFTAWPDMKVPDFAGPILELLQVVRSDDNHQSGPLVVHCSAGVGRTGTYITLDAMLDMADAEGKINVFGFVTQMRENRVKMVQIAEQYQFIFDALLEHFIIGKTSIETANLRTELSRLKEMNIETGRSYLQDQFETLQLISVTPPDGKLKGGKSRENYSKNRYPGRIPVDTYRPYLMTDVGAKGNNYINATFMSGYSKKDMFLGTQMPLPNTVLDFWRMIWDYNSYVIVMLNDMDDKSMAQYWSEPGTFDCGPFTVTQLSCDDQNGVRYRKLELVNSSQTNDNPRIIMHLQCLDWPNSEETPRSLQTMLYAINMINQWESETDLGPITVHCIDGIGRTGIFCALLSALDQTKSEDKVDIFQLVNKLRTSRPSMVENYLQYQCIFDSVLSHLEDPDDSNIYENYSR</sequence>
<dbReference type="FunFam" id="3.90.190.10:FF:000102">
    <property type="entry name" value="Receptor-type tyrosine-protein phosphatase"/>
    <property type="match status" value="1"/>
</dbReference>
<gene>
    <name evidence="18" type="ORF">BSL78_09410</name>
</gene>
<dbReference type="PANTHER" id="PTHR46957:SF3">
    <property type="entry name" value="CYTOKINE RECEPTOR"/>
    <property type="match status" value="1"/>
</dbReference>
<feature type="domain" description="Fibronectin type-III" evidence="17">
    <location>
        <begin position="641"/>
        <end position="738"/>
    </location>
</feature>
<evidence type="ECO:0000259" key="16">
    <source>
        <dbReference type="PROSITE" id="PS50056"/>
    </source>
</evidence>
<feature type="region of interest" description="Disordered" evidence="12">
    <location>
        <begin position="1242"/>
        <end position="1264"/>
    </location>
</feature>
<dbReference type="Gene3D" id="2.60.40.10">
    <property type="entry name" value="Immunoglobulins"/>
    <property type="match status" value="8"/>
</dbReference>
<evidence type="ECO:0000313" key="19">
    <source>
        <dbReference type="Proteomes" id="UP000230750"/>
    </source>
</evidence>
<keyword evidence="9 13" id="KW-0472">Membrane</keyword>
<feature type="chain" id="PRO_5013553462" description="protein-tyrosine-phosphatase" evidence="14">
    <location>
        <begin position="18"/>
        <end position="1849"/>
    </location>
</feature>
<evidence type="ECO:0000256" key="9">
    <source>
        <dbReference type="ARBA" id="ARBA00023136"/>
    </source>
</evidence>
<dbReference type="InterPro" id="IPR036116">
    <property type="entry name" value="FN3_sf"/>
</dbReference>
<evidence type="ECO:0000256" key="1">
    <source>
        <dbReference type="ARBA" id="ARBA00004167"/>
    </source>
</evidence>
<dbReference type="InterPro" id="IPR016130">
    <property type="entry name" value="Tyr_Pase_AS"/>
</dbReference>
<feature type="signal peptide" evidence="14">
    <location>
        <begin position="1"/>
        <end position="17"/>
    </location>
</feature>
<feature type="domain" description="Fibronectin type-III" evidence="17">
    <location>
        <begin position="841"/>
        <end position="936"/>
    </location>
</feature>
<feature type="region of interest" description="Disordered" evidence="12">
    <location>
        <begin position="721"/>
        <end position="747"/>
    </location>
</feature>
<dbReference type="GO" id="GO:0016020">
    <property type="term" value="C:membrane"/>
    <property type="evidence" value="ECO:0007669"/>
    <property type="project" value="UniProtKB-SubCell"/>
</dbReference>
<evidence type="ECO:0000256" key="12">
    <source>
        <dbReference type="SAM" id="MobiDB-lite"/>
    </source>
</evidence>
<dbReference type="GO" id="GO:0004725">
    <property type="term" value="F:protein tyrosine phosphatase activity"/>
    <property type="evidence" value="ECO:0007669"/>
    <property type="project" value="UniProtKB-EC"/>
</dbReference>
<dbReference type="InterPro" id="IPR000242">
    <property type="entry name" value="PTP_cat"/>
</dbReference>
<evidence type="ECO:0000256" key="11">
    <source>
        <dbReference type="ARBA" id="ARBA00051722"/>
    </source>
</evidence>
<feature type="transmembrane region" description="Helical" evidence="13">
    <location>
        <begin position="1176"/>
        <end position="1200"/>
    </location>
</feature>
<keyword evidence="19" id="KW-1185">Reference proteome</keyword>
<evidence type="ECO:0000256" key="7">
    <source>
        <dbReference type="ARBA" id="ARBA00022912"/>
    </source>
</evidence>
<dbReference type="STRING" id="307972.A0A2G8L0B7"/>
<feature type="domain" description="Tyrosine-protein phosphatase" evidence="15">
    <location>
        <begin position="1574"/>
        <end position="1834"/>
    </location>
</feature>
<dbReference type="InterPro" id="IPR029021">
    <property type="entry name" value="Prot-tyrosine_phosphatase-like"/>
</dbReference>
<dbReference type="InterPro" id="IPR003961">
    <property type="entry name" value="FN3_dom"/>
</dbReference>
<evidence type="ECO:0000256" key="2">
    <source>
        <dbReference type="ARBA" id="ARBA00013064"/>
    </source>
</evidence>
<feature type="domain" description="Tyrosine specific protein phosphatases" evidence="16">
    <location>
        <begin position="1462"/>
        <end position="1533"/>
    </location>
</feature>
<feature type="domain" description="Fibronectin type-III" evidence="17">
    <location>
        <begin position="137"/>
        <end position="235"/>
    </location>
</feature>
<dbReference type="SMART" id="SM00404">
    <property type="entry name" value="PTPc_motif"/>
    <property type="match status" value="2"/>
</dbReference>
<keyword evidence="5" id="KW-0677">Repeat</keyword>
<dbReference type="Proteomes" id="UP000230750">
    <property type="component" value="Unassembled WGS sequence"/>
</dbReference>
<evidence type="ECO:0000256" key="14">
    <source>
        <dbReference type="SAM" id="SignalP"/>
    </source>
</evidence>
<dbReference type="InterPro" id="IPR050713">
    <property type="entry name" value="RTP_Phos/Ushers"/>
</dbReference>
<dbReference type="EMBL" id="MRZV01000276">
    <property type="protein sequence ID" value="PIK53698.1"/>
    <property type="molecule type" value="Genomic_DNA"/>
</dbReference>
<keyword evidence="8 13" id="KW-1133">Transmembrane helix</keyword>
<comment type="caution">
    <text evidence="18">The sequence shown here is derived from an EMBL/GenBank/DDBJ whole genome shotgun (WGS) entry which is preliminary data.</text>
</comment>
<evidence type="ECO:0000256" key="8">
    <source>
        <dbReference type="ARBA" id="ARBA00022989"/>
    </source>
</evidence>
<dbReference type="OrthoDB" id="1668230at2759"/>
<comment type="subcellular location">
    <subcellularLocation>
        <location evidence="1">Membrane</location>
        <topology evidence="1">Single-pass membrane protein</topology>
    </subcellularLocation>
</comment>
<evidence type="ECO:0000256" key="13">
    <source>
        <dbReference type="SAM" id="Phobius"/>
    </source>
</evidence>
<evidence type="ECO:0000256" key="10">
    <source>
        <dbReference type="ARBA" id="ARBA00023180"/>
    </source>
</evidence>
<feature type="compositionally biased region" description="Basic and acidic residues" evidence="12">
    <location>
        <begin position="725"/>
        <end position="736"/>
    </location>
</feature>
<dbReference type="PROSITE" id="PS50055">
    <property type="entry name" value="TYR_PHOSPHATASE_PTP"/>
    <property type="match status" value="2"/>
</dbReference>
<dbReference type="PROSITE" id="PS00383">
    <property type="entry name" value="TYR_PHOSPHATASE_1"/>
    <property type="match status" value="2"/>
</dbReference>
<dbReference type="PROSITE" id="PS50853">
    <property type="entry name" value="FN3"/>
    <property type="match status" value="8"/>
</dbReference>
<comment type="catalytic activity">
    <reaction evidence="11">
        <text>O-phospho-L-tyrosyl-[protein] + H2O = L-tyrosyl-[protein] + phosphate</text>
        <dbReference type="Rhea" id="RHEA:10684"/>
        <dbReference type="Rhea" id="RHEA-COMP:10136"/>
        <dbReference type="Rhea" id="RHEA-COMP:20101"/>
        <dbReference type="ChEBI" id="CHEBI:15377"/>
        <dbReference type="ChEBI" id="CHEBI:43474"/>
        <dbReference type="ChEBI" id="CHEBI:46858"/>
        <dbReference type="ChEBI" id="CHEBI:61978"/>
        <dbReference type="EC" id="3.1.3.48"/>
    </reaction>
</comment>
<feature type="domain" description="Fibronectin type-III" evidence="17">
    <location>
        <begin position="742"/>
        <end position="837"/>
    </location>
</feature>
<feature type="domain" description="Fibronectin type-III" evidence="17">
    <location>
        <begin position="940"/>
        <end position="1046"/>
    </location>
</feature>
<feature type="domain" description="Tyrosine specific protein phosphatases" evidence="16">
    <location>
        <begin position="1753"/>
        <end position="1825"/>
    </location>
</feature>
<dbReference type="PANTHER" id="PTHR46957">
    <property type="entry name" value="CYTOKINE RECEPTOR"/>
    <property type="match status" value="1"/>
</dbReference>
<dbReference type="Gene3D" id="3.90.190.10">
    <property type="entry name" value="Protein tyrosine phosphatase superfamily"/>
    <property type="match status" value="2"/>
</dbReference>
<protein>
    <recommendedName>
        <fullName evidence="2">protein-tyrosine-phosphatase</fullName>
        <ecNumber evidence="2">3.1.3.48</ecNumber>
    </recommendedName>
</protein>
<proteinExistence type="predicted"/>
<evidence type="ECO:0000256" key="3">
    <source>
        <dbReference type="ARBA" id="ARBA00022692"/>
    </source>
</evidence>
<evidence type="ECO:0000256" key="5">
    <source>
        <dbReference type="ARBA" id="ARBA00022737"/>
    </source>
</evidence>
<evidence type="ECO:0000313" key="18">
    <source>
        <dbReference type="EMBL" id="PIK53698.1"/>
    </source>
</evidence>
<dbReference type="SMR" id="A0A2G8L0B7"/>
<dbReference type="InterPro" id="IPR013783">
    <property type="entry name" value="Ig-like_fold"/>
</dbReference>
<keyword evidence="7" id="KW-0904">Protein phosphatase</keyword>
<feature type="domain" description="Fibronectin type-III" evidence="17">
    <location>
        <begin position="435"/>
        <end position="541"/>
    </location>
</feature>
<dbReference type="SUPFAM" id="SSF49265">
    <property type="entry name" value="Fibronectin type III"/>
    <property type="match status" value="5"/>
</dbReference>
<reference evidence="18 19" key="1">
    <citation type="journal article" date="2017" name="PLoS Biol.">
        <title>The sea cucumber genome provides insights into morphological evolution and visceral regeneration.</title>
        <authorList>
            <person name="Zhang X."/>
            <person name="Sun L."/>
            <person name="Yuan J."/>
            <person name="Sun Y."/>
            <person name="Gao Y."/>
            <person name="Zhang L."/>
            <person name="Li S."/>
            <person name="Dai H."/>
            <person name="Hamel J.F."/>
            <person name="Liu C."/>
            <person name="Yu Y."/>
            <person name="Liu S."/>
            <person name="Lin W."/>
            <person name="Guo K."/>
            <person name="Jin S."/>
            <person name="Xu P."/>
            <person name="Storey K.B."/>
            <person name="Huan P."/>
            <person name="Zhang T."/>
            <person name="Zhou Y."/>
            <person name="Zhang J."/>
            <person name="Lin C."/>
            <person name="Li X."/>
            <person name="Xing L."/>
            <person name="Huo D."/>
            <person name="Sun M."/>
            <person name="Wang L."/>
            <person name="Mercier A."/>
            <person name="Li F."/>
            <person name="Yang H."/>
            <person name="Xiang J."/>
        </authorList>
    </citation>
    <scope>NUCLEOTIDE SEQUENCE [LARGE SCALE GENOMIC DNA]</scope>
    <source>
        <strain evidence="18">Shaxun</strain>
        <tissue evidence="18">Muscle</tissue>
    </source>
</reference>
<dbReference type="SMART" id="SM00060">
    <property type="entry name" value="FN3"/>
    <property type="match status" value="9"/>
</dbReference>
<evidence type="ECO:0000259" key="15">
    <source>
        <dbReference type="PROSITE" id="PS50055"/>
    </source>
</evidence>
<dbReference type="SUPFAM" id="SSF52799">
    <property type="entry name" value="(Phosphotyrosine protein) phosphatases II"/>
    <property type="match status" value="2"/>
</dbReference>
<accession>A0A2G8L0B7</accession>
<name>A0A2G8L0B7_STIJA</name>
<dbReference type="PROSITE" id="PS50056">
    <property type="entry name" value="TYR_PHOSPHATASE_2"/>
    <property type="match status" value="2"/>
</dbReference>
<dbReference type="Pfam" id="PF00102">
    <property type="entry name" value="Y_phosphatase"/>
    <property type="match status" value="2"/>
</dbReference>
<evidence type="ECO:0000256" key="4">
    <source>
        <dbReference type="ARBA" id="ARBA00022729"/>
    </source>
</evidence>
<keyword evidence="6" id="KW-0378">Hydrolase</keyword>
<dbReference type="FunFam" id="2.60.40.10:FF:000028">
    <property type="entry name" value="Neuronal cell adhesion molecule"/>
    <property type="match status" value="1"/>
</dbReference>
<keyword evidence="18" id="KW-0675">Receptor</keyword>
<organism evidence="18 19">
    <name type="scientific">Stichopus japonicus</name>
    <name type="common">Sea cucumber</name>
    <dbReference type="NCBI Taxonomy" id="307972"/>
    <lineage>
        <taxon>Eukaryota</taxon>
        <taxon>Metazoa</taxon>
        <taxon>Echinodermata</taxon>
        <taxon>Eleutherozoa</taxon>
        <taxon>Echinozoa</taxon>
        <taxon>Holothuroidea</taxon>
        <taxon>Aspidochirotacea</taxon>
        <taxon>Aspidochirotida</taxon>
        <taxon>Stichopodidae</taxon>
        <taxon>Apostichopus</taxon>
    </lineage>
</organism>
<feature type="domain" description="Fibronectin type-III" evidence="17">
    <location>
        <begin position="545"/>
        <end position="638"/>
    </location>
</feature>
<keyword evidence="4 14" id="KW-0732">Signal</keyword>
<keyword evidence="10" id="KW-0325">Glycoprotein</keyword>
<dbReference type="InterPro" id="IPR003595">
    <property type="entry name" value="Tyr_Pase_cat"/>
</dbReference>
<dbReference type="Pfam" id="PF00041">
    <property type="entry name" value="fn3"/>
    <property type="match status" value="6"/>
</dbReference>
<dbReference type="FunFam" id="3.90.190.10:FF:000062">
    <property type="entry name" value="Receptor-type tyrosine-protein phosphatase kappa"/>
    <property type="match status" value="1"/>
</dbReference>